<dbReference type="InterPro" id="IPR036378">
    <property type="entry name" value="FAS1_dom_sf"/>
</dbReference>
<dbReference type="EMBL" id="JBFOLK010000012">
    <property type="protein sequence ID" value="KAL2470399.1"/>
    <property type="molecule type" value="Genomic_DNA"/>
</dbReference>
<sequence length="424" mass="45701">MAISISIPNYTLLPFLYLLLFSSYHLPIFSINVTDLLTSYPDLSDFTNLLTTTAVAADLAHRTSVTLLAVPNPFLRSSSPDLTAGHHPSSNLADVIRYHVLLEYLSLSDLRRIPPNGKLITTLFQTTGRASSNSGTVNITFNPSSNAVTIYSPTSNATLLALIKTLPYNISIFSINSLLVPYNLDLMASETRPLLGLNITKALIDGHQFNVAASMLQASGVVSEFEGDEGGAGITIFVPTDDAFADLPSSVKLQSLPAEKKAVVLRFHVLHCYYPLGSLESIVNPVQPTLATEQIGAASFTLNISRVNGSVGIDTGIVQASVTQTVFDQKPVAIFGVSKVLLPREFFGKNPIEVNRPSNGGGTPGAQPPDIALSPEPGMYNPAGRDSSPTGMEIRSMAVAEKLGLQRLLLGLWCIWLNYPYLWR</sequence>
<evidence type="ECO:0000256" key="6">
    <source>
        <dbReference type="ARBA" id="ARBA00023136"/>
    </source>
</evidence>
<feature type="domain" description="FAS1" evidence="10">
    <location>
        <begin position="30"/>
        <end position="179"/>
    </location>
</feature>
<feature type="domain" description="FAS1" evidence="10">
    <location>
        <begin position="196"/>
        <end position="341"/>
    </location>
</feature>
<organism evidence="11 12">
    <name type="scientific">Abeliophyllum distichum</name>
    <dbReference type="NCBI Taxonomy" id="126358"/>
    <lineage>
        <taxon>Eukaryota</taxon>
        <taxon>Viridiplantae</taxon>
        <taxon>Streptophyta</taxon>
        <taxon>Embryophyta</taxon>
        <taxon>Tracheophyta</taxon>
        <taxon>Spermatophyta</taxon>
        <taxon>Magnoliopsida</taxon>
        <taxon>eudicotyledons</taxon>
        <taxon>Gunneridae</taxon>
        <taxon>Pentapetalae</taxon>
        <taxon>asterids</taxon>
        <taxon>lamiids</taxon>
        <taxon>Lamiales</taxon>
        <taxon>Oleaceae</taxon>
        <taxon>Forsythieae</taxon>
        <taxon>Abeliophyllum</taxon>
    </lineage>
</organism>
<accession>A0ABD1Q3E7</accession>
<dbReference type="FunFam" id="2.30.180.10:FF:000013">
    <property type="entry name" value="Fasciclin-like arabinogalactan protein 4"/>
    <property type="match status" value="1"/>
</dbReference>
<evidence type="ECO:0000256" key="3">
    <source>
        <dbReference type="ARBA" id="ARBA00022475"/>
    </source>
</evidence>
<dbReference type="PANTHER" id="PTHR32382">
    <property type="entry name" value="FASCICLIN-LIKE ARABINOGALACTAN PROTEIN"/>
    <property type="match status" value="1"/>
</dbReference>
<evidence type="ECO:0000256" key="4">
    <source>
        <dbReference type="ARBA" id="ARBA00022622"/>
    </source>
</evidence>
<dbReference type="GO" id="GO:0005886">
    <property type="term" value="C:plasma membrane"/>
    <property type="evidence" value="ECO:0007669"/>
    <property type="project" value="UniProtKB-SubCell"/>
</dbReference>
<gene>
    <name evidence="11" type="ORF">Adt_38535</name>
</gene>
<dbReference type="InterPro" id="IPR000782">
    <property type="entry name" value="FAS1_domain"/>
</dbReference>
<evidence type="ECO:0000256" key="9">
    <source>
        <dbReference type="SAM" id="Phobius"/>
    </source>
</evidence>
<keyword evidence="4" id="KW-0336">GPI-anchor</keyword>
<evidence type="ECO:0000256" key="1">
    <source>
        <dbReference type="ARBA" id="ARBA00004609"/>
    </source>
</evidence>
<comment type="caution">
    <text evidence="11">The sequence shown here is derived from an EMBL/GenBank/DDBJ whole genome shotgun (WGS) entry which is preliminary data.</text>
</comment>
<evidence type="ECO:0000313" key="11">
    <source>
        <dbReference type="EMBL" id="KAL2470399.1"/>
    </source>
</evidence>
<evidence type="ECO:0000256" key="5">
    <source>
        <dbReference type="ARBA" id="ARBA00022729"/>
    </source>
</evidence>
<keyword evidence="9" id="KW-1133">Transmembrane helix</keyword>
<keyword evidence="3" id="KW-1003">Cell membrane</keyword>
<keyword evidence="6 9" id="KW-0472">Membrane</keyword>
<keyword evidence="4" id="KW-0325">Glycoprotein</keyword>
<dbReference type="Proteomes" id="UP001604336">
    <property type="component" value="Unassembled WGS sequence"/>
</dbReference>
<keyword evidence="12" id="KW-1185">Reference proteome</keyword>
<evidence type="ECO:0000256" key="2">
    <source>
        <dbReference type="ARBA" id="ARBA00007843"/>
    </source>
</evidence>
<proteinExistence type="inferred from homology"/>
<dbReference type="GO" id="GO:0098552">
    <property type="term" value="C:side of membrane"/>
    <property type="evidence" value="ECO:0007669"/>
    <property type="project" value="UniProtKB-KW"/>
</dbReference>
<dbReference type="SUPFAM" id="SSF82153">
    <property type="entry name" value="FAS1 domain"/>
    <property type="match status" value="2"/>
</dbReference>
<keyword evidence="5" id="KW-0732">Signal</keyword>
<keyword evidence="7" id="KW-0449">Lipoprotein</keyword>
<name>A0ABD1Q3E7_9LAMI</name>
<dbReference type="InterPro" id="IPR033254">
    <property type="entry name" value="Plant_FLA"/>
</dbReference>
<dbReference type="Gene3D" id="2.30.180.10">
    <property type="entry name" value="FAS1 domain"/>
    <property type="match status" value="2"/>
</dbReference>
<evidence type="ECO:0000256" key="7">
    <source>
        <dbReference type="ARBA" id="ARBA00023288"/>
    </source>
</evidence>
<dbReference type="SMART" id="SM00554">
    <property type="entry name" value="FAS1"/>
    <property type="match status" value="1"/>
</dbReference>
<comment type="similarity">
    <text evidence="2">Belongs to the fasciclin-like AGP family.</text>
</comment>
<evidence type="ECO:0000313" key="12">
    <source>
        <dbReference type="Proteomes" id="UP001604336"/>
    </source>
</evidence>
<reference evidence="12" key="1">
    <citation type="submission" date="2024-07" db="EMBL/GenBank/DDBJ databases">
        <title>Two chromosome-level genome assemblies of Korean endemic species Abeliophyllum distichum and Forsythia ovata (Oleaceae).</title>
        <authorList>
            <person name="Jang H."/>
        </authorList>
    </citation>
    <scope>NUCLEOTIDE SEQUENCE [LARGE SCALE GENOMIC DNA]</scope>
</reference>
<dbReference type="AlphaFoldDB" id="A0ABD1Q3E7"/>
<dbReference type="PANTHER" id="PTHR32382:SF0">
    <property type="entry name" value="FASCICLIN-LIKE ARABINOGALACTAN PROTEIN 4"/>
    <property type="match status" value="1"/>
</dbReference>
<dbReference type="PROSITE" id="PS50213">
    <property type="entry name" value="FAS1"/>
    <property type="match status" value="2"/>
</dbReference>
<keyword evidence="9" id="KW-0812">Transmembrane</keyword>
<feature type="region of interest" description="Disordered" evidence="8">
    <location>
        <begin position="353"/>
        <end position="379"/>
    </location>
</feature>
<dbReference type="Pfam" id="PF02469">
    <property type="entry name" value="Fasciclin"/>
    <property type="match status" value="2"/>
</dbReference>
<protein>
    <submittedName>
        <fullName evidence="11">Fasciclin-like arabinogalactan protein 4</fullName>
    </submittedName>
</protein>
<dbReference type="FunFam" id="2.30.180.10:FF:000022">
    <property type="entry name" value="fasciclin-like arabinogalactan protein 4"/>
    <property type="match status" value="1"/>
</dbReference>
<evidence type="ECO:0000256" key="8">
    <source>
        <dbReference type="SAM" id="MobiDB-lite"/>
    </source>
</evidence>
<evidence type="ECO:0000259" key="10">
    <source>
        <dbReference type="PROSITE" id="PS50213"/>
    </source>
</evidence>
<feature type="transmembrane region" description="Helical" evidence="9">
    <location>
        <begin position="12"/>
        <end position="31"/>
    </location>
</feature>
<comment type="subcellular location">
    <subcellularLocation>
        <location evidence="1">Cell membrane</location>
        <topology evidence="1">Lipid-anchor</topology>
        <topology evidence="1">GPI-anchor</topology>
    </subcellularLocation>
</comment>